<comment type="function">
    <text evidence="6 8">Binds the lower part of the 30S subunit head. Binds mRNA in the 70S ribosome, positioning it for translation.</text>
</comment>
<dbReference type="PROSITE" id="PS50823">
    <property type="entry name" value="KH_TYPE_2"/>
    <property type="match status" value="1"/>
</dbReference>
<dbReference type="InterPro" id="IPR015946">
    <property type="entry name" value="KH_dom-like_a/b"/>
</dbReference>
<dbReference type="InterPro" id="IPR057258">
    <property type="entry name" value="Ribosomal_uS3"/>
</dbReference>
<dbReference type="InterPro" id="IPR001351">
    <property type="entry name" value="Ribosomal_uS3_C"/>
</dbReference>
<keyword evidence="5 8" id="KW-0687">Ribonucleoprotein</keyword>
<dbReference type="InterPro" id="IPR009019">
    <property type="entry name" value="KH_sf_prok-type"/>
</dbReference>
<evidence type="ECO:0000256" key="8">
    <source>
        <dbReference type="HAMAP-Rule" id="MF_01309"/>
    </source>
</evidence>
<dbReference type="PANTHER" id="PTHR11760">
    <property type="entry name" value="30S/40S RIBOSOMAL PROTEIN S3"/>
    <property type="match status" value="1"/>
</dbReference>
<keyword evidence="3 8" id="KW-0694">RNA-binding</keyword>
<keyword evidence="12" id="KW-1185">Reference proteome</keyword>
<accession>A0ABU4WFT9</accession>
<feature type="domain" description="KH type-2" evidence="10">
    <location>
        <begin position="39"/>
        <end position="107"/>
    </location>
</feature>
<dbReference type="PANTHER" id="PTHR11760:SF19">
    <property type="entry name" value="SMALL RIBOSOMAL SUBUNIT PROTEIN US3C"/>
    <property type="match status" value="1"/>
</dbReference>
<dbReference type="Gene3D" id="3.30.1140.32">
    <property type="entry name" value="Ribosomal protein S3, C-terminal domain"/>
    <property type="match status" value="1"/>
</dbReference>
<evidence type="ECO:0000313" key="12">
    <source>
        <dbReference type="Proteomes" id="UP001275932"/>
    </source>
</evidence>
<dbReference type="InterPro" id="IPR036419">
    <property type="entry name" value="Ribosomal_S3_C_sf"/>
</dbReference>
<evidence type="ECO:0000256" key="1">
    <source>
        <dbReference type="ARBA" id="ARBA00010761"/>
    </source>
</evidence>
<evidence type="ECO:0000256" key="9">
    <source>
        <dbReference type="RuleBase" id="RU003624"/>
    </source>
</evidence>
<evidence type="ECO:0000256" key="6">
    <source>
        <dbReference type="ARBA" id="ARBA00024998"/>
    </source>
</evidence>
<dbReference type="InterPro" id="IPR004087">
    <property type="entry name" value="KH_dom"/>
</dbReference>
<proteinExistence type="inferred from homology"/>
<evidence type="ECO:0000256" key="3">
    <source>
        <dbReference type="ARBA" id="ARBA00022884"/>
    </source>
</evidence>
<protein>
    <recommendedName>
        <fullName evidence="7 8">Small ribosomal subunit protein uS3</fullName>
    </recommendedName>
</protein>
<dbReference type="Proteomes" id="UP001275932">
    <property type="component" value="Unassembled WGS sequence"/>
</dbReference>
<dbReference type="InterPro" id="IPR004044">
    <property type="entry name" value="KH_dom_type_2"/>
</dbReference>
<dbReference type="SUPFAM" id="SSF54821">
    <property type="entry name" value="Ribosomal protein S3 C-terminal domain"/>
    <property type="match status" value="1"/>
</dbReference>
<organism evidence="11 12">
    <name type="scientific">Intestinicryptomonas porci</name>
    <dbReference type="NCBI Taxonomy" id="2926320"/>
    <lineage>
        <taxon>Bacteria</taxon>
        <taxon>Pseudomonadati</taxon>
        <taxon>Verrucomicrobiota</taxon>
        <taxon>Opitutia</taxon>
        <taxon>Opitutales</taxon>
        <taxon>Intestinicryptomonaceae</taxon>
        <taxon>Intestinicryptomonas</taxon>
    </lineage>
</organism>
<keyword evidence="2 8" id="KW-0699">rRNA-binding</keyword>
<evidence type="ECO:0000256" key="7">
    <source>
        <dbReference type="ARBA" id="ARBA00035257"/>
    </source>
</evidence>
<dbReference type="SUPFAM" id="SSF54814">
    <property type="entry name" value="Prokaryotic type KH domain (KH-domain type II)"/>
    <property type="match status" value="1"/>
</dbReference>
<dbReference type="SMART" id="SM00322">
    <property type="entry name" value="KH"/>
    <property type="match status" value="1"/>
</dbReference>
<dbReference type="NCBIfam" id="TIGR01009">
    <property type="entry name" value="rpsC_bact"/>
    <property type="match status" value="1"/>
</dbReference>
<dbReference type="HAMAP" id="MF_01309_B">
    <property type="entry name" value="Ribosomal_uS3_B"/>
    <property type="match status" value="1"/>
</dbReference>
<dbReference type="Pfam" id="PF07650">
    <property type="entry name" value="KH_2"/>
    <property type="match status" value="1"/>
</dbReference>
<dbReference type="InterPro" id="IPR018280">
    <property type="entry name" value="Ribosomal_uS3_CS"/>
</dbReference>
<dbReference type="GO" id="GO:0005840">
    <property type="term" value="C:ribosome"/>
    <property type="evidence" value="ECO:0007669"/>
    <property type="project" value="UniProtKB-KW"/>
</dbReference>
<name>A0ABU4WFT9_9BACT</name>
<reference evidence="11 12" key="1">
    <citation type="submission" date="2022-03" db="EMBL/GenBank/DDBJ databases">
        <title>Novel taxa within the pig intestine.</title>
        <authorList>
            <person name="Wylensek D."/>
            <person name="Bishof K."/>
            <person name="Afrizal A."/>
            <person name="Clavel T."/>
        </authorList>
    </citation>
    <scope>NUCLEOTIDE SEQUENCE [LARGE SCALE GENOMIC DNA]</scope>
    <source>
        <strain evidence="11 12">CLA-KB-P66</strain>
    </source>
</reference>
<dbReference type="CDD" id="cd02412">
    <property type="entry name" value="KH-II_30S_S3"/>
    <property type="match status" value="1"/>
</dbReference>
<evidence type="ECO:0000313" key="11">
    <source>
        <dbReference type="EMBL" id="MDX8414598.1"/>
    </source>
</evidence>
<gene>
    <name evidence="8 11" type="primary">rpsC</name>
    <name evidence="11" type="ORF">MOX91_00160</name>
</gene>
<dbReference type="EMBL" id="JALBUT010000001">
    <property type="protein sequence ID" value="MDX8414598.1"/>
    <property type="molecule type" value="Genomic_DNA"/>
</dbReference>
<evidence type="ECO:0000256" key="5">
    <source>
        <dbReference type="ARBA" id="ARBA00023274"/>
    </source>
</evidence>
<comment type="subunit">
    <text evidence="8">Part of the 30S ribosomal subunit. Forms a tight complex with proteins S10 and S14.</text>
</comment>
<dbReference type="InterPro" id="IPR005704">
    <property type="entry name" value="Ribosomal_uS3_bac-typ"/>
</dbReference>
<keyword evidence="4 8" id="KW-0689">Ribosomal protein</keyword>
<comment type="caution">
    <text evidence="11">The sequence shown here is derived from an EMBL/GenBank/DDBJ whole genome shotgun (WGS) entry which is preliminary data.</text>
</comment>
<dbReference type="Gene3D" id="3.30.300.20">
    <property type="match status" value="1"/>
</dbReference>
<dbReference type="PROSITE" id="PS00548">
    <property type="entry name" value="RIBOSOMAL_S3"/>
    <property type="match status" value="1"/>
</dbReference>
<dbReference type="Pfam" id="PF00189">
    <property type="entry name" value="Ribosomal_S3_C"/>
    <property type="match status" value="1"/>
</dbReference>
<comment type="similarity">
    <text evidence="1 8 9">Belongs to the universal ribosomal protein uS3 family.</text>
</comment>
<dbReference type="RefSeq" id="WP_370396047.1">
    <property type="nucleotide sequence ID" value="NZ_JALBUT010000001.1"/>
</dbReference>
<evidence type="ECO:0000259" key="10">
    <source>
        <dbReference type="PROSITE" id="PS50823"/>
    </source>
</evidence>
<evidence type="ECO:0000256" key="2">
    <source>
        <dbReference type="ARBA" id="ARBA00022730"/>
    </source>
</evidence>
<evidence type="ECO:0000256" key="4">
    <source>
        <dbReference type="ARBA" id="ARBA00022980"/>
    </source>
</evidence>
<sequence length="210" mass="23990">MGQKVNPRGFRLAVRRDWDSRWYANKADYSKFLAEDYRIREFLREKLKGASVPKIFIERAGQRIRVKIYTARPGVVIGQKGALLEQLKADLAKYIGKDVLVDIQEVKKPDLVAYLVAESVALQLERRISFRRAIKKAITQTMALGAMGIKIQISGRLGGAEIARTEWQRKGRIPLQTLRENIDYGFTEAHTLYGKIGVKCWLCLKPEDVL</sequence>